<reference key="1">
    <citation type="submission" date="2017-08" db="EMBL/GenBank/DDBJ databases">
        <title>A dynamic microbial community with high functional redundancy inhabits the cold, oxic subseafloor aquifer.</title>
        <authorList>
            <person name="Tully B.J."/>
            <person name="Wheat C.G."/>
            <person name="Glazer B.T."/>
            <person name="Huber J.A."/>
        </authorList>
    </citation>
    <scope>NUCLEOTIDE SEQUENCE [LARGE SCALE GENOMIC DNA]</scope>
</reference>
<proteinExistence type="inferred from homology"/>
<comment type="caution">
    <text evidence="6">The sequence shown here is derived from an EMBL/GenBank/DDBJ whole genome shotgun (WGS) entry which is preliminary data.</text>
</comment>
<dbReference type="AlphaFoldDB" id="A0A2A4YZ74"/>
<dbReference type="FunFam" id="1.10.10.10:FF:000001">
    <property type="entry name" value="LysR family transcriptional regulator"/>
    <property type="match status" value="1"/>
</dbReference>
<evidence type="ECO:0000256" key="4">
    <source>
        <dbReference type="ARBA" id="ARBA00023163"/>
    </source>
</evidence>
<keyword evidence="3" id="KW-0238">DNA-binding</keyword>
<evidence type="ECO:0000313" key="6">
    <source>
        <dbReference type="EMBL" id="PCI99779.1"/>
    </source>
</evidence>
<evidence type="ECO:0000256" key="3">
    <source>
        <dbReference type="ARBA" id="ARBA00023125"/>
    </source>
</evidence>
<dbReference type="InterPro" id="IPR036388">
    <property type="entry name" value="WH-like_DNA-bd_sf"/>
</dbReference>
<dbReference type="SUPFAM" id="SSF53850">
    <property type="entry name" value="Periplasmic binding protein-like II"/>
    <property type="match status" value="1"/>
</dbReference>
<evidence type="ECO:0000259" key="5">
    <source>
        <dbReference type="PROSITE" id="PS50931"/>
    </source>
</evidence>
<sequence length="303" mass="34436">MKFIHLPPLNSLRAFEATARLGNVAAAANELGVSASAVSQQISKLEAYLEIALFNRQANAINITALGQNYFNQINDAFHQIHNATEKLQAPAKQQVLRVTTFASFATYWLLPRLPLFNEQHPNVQIEIITNSKLQDLENDNIDIGIRFGFGQYKKYPSQKFLNDIVTPVATPEIAAQINQVQDLKNHTLFKSTGMENHYENTWGNWLTSNGFPQKEIDKLNFQAFSDGNLNIAAALNGQGVYLAHHAYVKELLAQKRLVNIFNNWQNTEYGFYLIKSKYADFNPIAQKFYHWLLAQGKLFDQE</sequence>
<dbReference type="PROSITE" id="PS50931">
    <property type="entry name" value="HTH_LYSR"/>
    <property type="match status" value="1"/>
</dbReference>
<evidence type="ECO:0000256" key="2">
    <source>
        <dbReference type="ARBA" id="ARBA00023015"/>
    </source>
</evidence>
<dbReference type="GO" id="GO:0006351">
    <property type="term" value="P:DNA-templated transcription"/>
    <property type="evidence" value="ECO:0007669"/>
    <property type="project" value="TreeGrafter"/>
</dbReference>
<dbReference type="InterPro" id="IPR000847">
    <property type="entry name" value="LysR_HTH_N"/>
</dbReference>
<keyword evidence="4" id="KW-0804">Transcription</keyword>
<keyword evidence="2" id="KW-0805">Transcription regulation</keyword>
<evidence type="ECO:0000256" key="1">
    <source>
        <dbReference type="ARBA" id="ARBA00009437"/>
    </source>
</evidence>
<dbReference type="PANTHER" id="PTHR30537:SF79">
    <property type="entry name" value="TRANSCRIPTIONAL REGULATOR-RELATED"/>
    <property type="match status" value="1"/>
</dbReference>
<reference evidence="6" key="2">
    <citation type="journal article" date="2018" name="ISME J.">
        <title>A dynamic microbial community with high functional redundancy inhabits the cold, oxic subseafloor aquifer.</title>
        <authorList>
            <person name="Tully B.J."/>
            <person name="Wheat C.G."/>
            <person name="Glazer B.T."/>
            <person name="Huber J.A."/>
        </authorList>
    </citation>
    <scope>NUCLEOTIDE SEQUENCE</scope>
    <source>
        <strain evidence="6">NORP83</strain>
    </source>
</reference>
<protein>
    <recommendedName>
        <fullName evidence="5">HTH lysR-type domain-containing protein</fullName>
    </recommendedName>
</protein>
<feature type="domain" description="HTH lysR-type" evidence="5">
    <location>
        <begin position="7"/>
        <end position="64"/>
    </location>
</feature>
<dbReference type="SUPFAM" id="SSF46785">
    <property type="entry name" value="Winged helix' DNA-binding domain"/>
    <property type="match status" value="1"/>
</dbReference>
<name>A0A2A4YZ74_9PROT</name>
<dbReference type="GO" id="GO:0043565">
    <property type="term" value="F:sequence-specific DNA binding"/>
    <property type="evidence" value="ECO:0007669"/>
    <property type="project" value="TreeGrafter"/>
</dbReference>
<dbReference type="CDD" id="cd08432">
    <property type="entry name" value="PBP2_GcdR_TrpI_HvrB_AmpR_like"/>
    <property type="match status" value="1"/>
</dbReference>
<dbReference type="GO" id="GO:0003700">
    <property type="term" value="F:DNA-binding transcription factor activity"/>
    <property type="evidence" value="ECO:0007669"/>
    <property type="project" value="InterPro"/>
</dbReference>
<accession>A0A2A4YZ74</accession>
<dbReference type="EMBL" id="NVUS01000014">
    <property type="protein sequence ID" value="PCI99779.1"/>
    <property type="molecule type" value="Genomic_DNA"/>
</dbReference>
<dbReference type="InterPro" id="IPR036390">
    <property type="entry name" value="WH_DNA-bd_sf"/>
</dbReference>
<comment type="similarity">
    <text evidence="1">Belongs to the LysR transcriptional regulatory family.</text>
</comment>
<dbReference type="Pfam" id="PF03466">
    <property type="entry name" value="LysR_substrate"/>
    <property type="match status" value="1"/>
</dbReference>
<dbReference type="Gene3D" id="1.10.10.10">
    <property type="entry name" value="Winged helix-like DNA-binding domain superfamily/Winged helix DNA-binding domain"/>
    <property type="match status" value="1"/>
</dbReference>
<dbReference type="PANTHER" id="PTHR30537">
    <property type="entry name" value="HTH-TYPE TRANSCRIPTIONAL REGULATOR"/>
    <property type="match status" value="1"/>
</dbReference>
<organism evidence="6">
    <name type="scientific">OCS116 cluster bacterium</name>
    <dbReference type="NCBI Taxonomy" id="2030921"/>
    <lineage>
        <taxon>Bacteria</taxon>
        <taxon>Pseudomonadati</taxon>
        <taxon>Pseudomonadota</taxon>
        <taxon>Alphaproteobacteria</taxon>
        <taxon>OCS116 cluster</taxon>
    </lineage>
</organism>
<dbReference type="InterPro" id="IPR005119">
    <property type="entry name" value="LysR_subst-bd"/>
</dbReference>
<gene>
    <name evidence="6" type="ORF">COB13_11050</name>
</gene>
<dbReference type="Pfam" id="PF00126">
    <property type="entry name" value="HTH_1"/>
    <property type="match status" value="1"/>
</dbReference>
<dbReference type="InterPro" id="IPR058163">
    <property type="entry name" value="LysR-type_TF_proteobact-type"/>
</dbReference>
<dbReference type="Gene3D" id="3.40.190.10">
    <property type="entry name" value="Periplasmic binding protein-like II"/>
    <property type="match status" value="2"/>
</dbReference>